<accession>A0A2T2WLN0</accession>
<proteinExistence type="inferred from homology"/>
<comment type="similarity">
    <text evidence="10">Belongs to the peroxiredoxin family. BCP/PrxQ subfamily.</text>
</comment>
<evidence type="ECO:0000256" key="10">
    <source>
        <dbReference type="ARBA" id="ARBA00038489"/>
    </source>
</evidence>
<evidence type="ECO:0000256" key="6">
    <source>
        <dbReference type="ARBA" id="ARBA00023002"/>
    </source>
</evidence>
<name>A0A2T2WLN0_9FIRM</name>
<keyword evidence="4 15" id="KW-0575">Peroxidase</keyword>
<dbReference type="SUPFAM" id="SSF52833">
    <property type="entry name" value="Thioredoxin-like"/>
    <property type="match status" value="1"/>
</dbReference>
<dbReference type="NCBIfam" id="NF006960">
    <property type="entry name" value="PRK09437.1"/>
    <property type="match status" value="1"/>
</dbReference>
<dbReference type="AlphaFoldDB" id="A0A2T2WLN0"/>
<dbReference type="PROSITE" id="PS51352">
    <property type="entry name" value="THIOREDOXIN_2"/>
    <property type="match status" value="1"/>
</dbReference>
<evidence type="ECO:0000259" key="14">
    <source>
        <dbReference type="PROSITE" id="PS51352"/>
    </source>
</evidence>
<dbReference type="InterPro" id="IPR024706">
    <property type="entry name" value="Peroxiredoxin_AhpC-typ"/>
</dbReference>
<comment type="catalytic activity">
    <reaction evidence="12">
        <text>a hydroperoxide + [thioredoxin]-dithiol = an alcohol + [thioredoxin]-disulfide + H2O</text>
        <dbReference type="Rhea" id="RHEA:62620"/>
        <dbReference type="Rhea" id="RHEA-COMP:10698"/>
        <dbReference type="Rhea" id="RHEA-COMP:10700"/>
        <dbReference type="ChEBI" id="CHEBI:15377"/>
        <dbReference type="ChEBI" id="CHEBI:29950"/>
        <dbReference type="ChEBI" id="CHEBI:30879"/>
        <dbReference type="ChEBI" id="CHEBI:35924"/>
        <dbReference type="ChEBI" id="CHEBI:50058"/>
        <dbReference type="EC" id="1.11.1.24"/>
    </reaction>
</comment>
<dbReference type="EC" id="1.11.1.24" evidence="3"/>
<comment type="caution">
    <text evidence="15">The sequence shown here is derived from an EMBL/GenBank/DDBJ whole genome shotgun (WGS) entry which is preliminary data.</text>
</comment>
<evidence type="ECO:0000313" key="15">
    <source>
        <dbReference type="EMBL" id="PSR23126.1"/>
    </source>
</evidence>
<protein>
    <recommendedName>
        <fullName evidence="3">thioredoxin-dependent peroxiredoxin</fullName>
        <ecNumber evidence="3">1.11.1.24</ecNumber>
    </recommendedName>
    <alternativeName>
        <fullName evidence="11">Bacterioferritin comigratory protein</fullName>
    </alternativeName>
    <alternativeName>
        <fullName evidence="9">Thioredoxin peroxidase</fullName>
    </alternativeName>
</protein>
<dbReference type="EMBL" id="PXYV01000008">
    <property type="protein sequence ID" value="PSR23126.1"/>
    <property type="molecule type" value="Genomic_DNA"/>
</dbReference>
<dbReference type="PANTHER" id="PTHR42801:SF4">
    <property type="entry name" value="AHPC_TSA FAMILY PROTEIN"/>
    <property type="match status" value="1"/>
</dbReference>
<organism evidence="15 16">
    <name type="scientific">Sulfobacillus acidophilus</name>
    <dbReference type="NCBI Taxonomy" id="53633"/>
    <lineage>
        <taxon>Bacteria</taxon>
        <taxon>Bacillati</taxon>
        <taxon>Bacillota</taxon>
        <taxon>Clostridia</taxon>
        <taxon>Eubacteriales</taxon>
        <taxon>Clostridiales Family XVII. Incertae Sedis</taxon>
        <taxon>Sulfobacillus</taxon>
    </lineage>
</organism>
<dbReference type="InterPro" id="IPR000866">
    <property type="entry name" value="AhpC/TSA"/>
</dbReference>
<dbReference type="Proteomes" id="UP000241848">
    <property type="component" value="Unassembled WGS sequence"/>
</dbReference>
<evidence type="ECO:0000256" key="12">
    <source>
        <dbReference type="ARBA" id="ARBA00049091"/>
    </source>
</evidence>
<gene>
    <name evidence="15" type="ORF">C7B45_04080</name>
</gene>
<dbReference type="PANTHER" id="PTHR42801">
    <property type="entry name" value="THIOREDOXIN-DEPENDENT PEROXIDE REDUCTASE"/>
    <property type="match status" value="1"/>
</dbReference>
<keyword evidence="7" id="KW-1015">Disulfide bond</keyword>
<evidence type="ECO:0000256" key="3">
    <source>
        <dbReference type="ARBA" id="ARBA00013017"/>
    </source>
</evidence>
<comment type="function">
    <text evidence="1">Thiol-specific peroxidase that catalyzes the reduction of hydrogen peroxide and organic hydroperoxides to water and alcohols, respectively. Plays a role in cell protection against oxidative stress by detoxifying peroxides and as sensor of hydrogen peroxide-mediated signaling events.</text>
</comment>
<feature type="domain" description="Thioredoxin" evidence="14">
    <location>
        <begin position="4"/>
        <end position="156"/>
    </location>
</feature>
<keyword evidence="6" id="KW-0560">Oxidoreductase</keyword>
<dbReference type="PIRSF" id="PIRSF000239">
    <property type="entry name" value="AHPC"/>
    <property type="match status" value="1"/>
</dbReference>
<evidence type="ECO:0000256" key="1">
    <source>
        <dbReference type="ARBA" id="ARBA00003330"/>
    </source>
</evidence>
<evidence type="ECO:0000256" key="2">
    <source>
        <dbReference type="ARBA" id="ARBA00011245"/>
    </source>
</evidence>
<dbReference type="InterPro" id="IPR050924">
    <property type="entry name" value="Peroxiredoxin_BCP/PrxQ"/>
</dbReference>
<dbReference type="Pfam" id="PF00578">
    <property type="entry name" value="AhpC-TSA"/>
    <property type="match status" value="1"/>
</dbReference>
<dbReference type="GO" id="GO:0034599">
    <property type="term" value="P:cellular response to oxidative stress"/>
    <property type="evidence" value="ECO:0007669"/>
    <property type="project" value="TreeGrafter"/>
</dbReference>
<evidence type="ECO:0000256" key="11">
    <source>
        <dbReference type="ARBA" id="ARBA00041373"/>
    </source>
</evidence>
<evidence type="ECO:0000256" key="7">
    <source>
        <dbReference type="ARBA" id="ARBA00023157"/>
    </source>
</evidence>
<dbReference type="InterPro" id="IPR013766">
    <property type="entry name" value="Thioredoxin_domain"/>
</dbReference>
<feature type="active site" description="Cysteine sulfenic acid (-SOH) intermediate; for peroxidase activity" evidence="13">
    <location>
        <position position="45"/>
    </location>
</feature>
<keyword evidence="5" id="KW-0049">Antioxidant</keyword>
<evidence type="ECO:0000313" key="16">
    <source>
        <dbReference type="Proteomes" id="UP000241848"/>
    </source>
</evidence>
<dbReference type="InterPro" id="IPR036249">
    <property type="entry name" value="Thioredoxin-like_sf"/>
</dbReference>
<comment type="subunit">
    <text evidence="2">Monomer.</text>
</comment>
<sequence length="156" mass="17363">MEDALVGVKAPDFTLPGTDGLVHLADLAGRVVVLYFYPRDNTPGCTTEACDFRDAYADFNGDGVVVLGVSTDSLQSHQKFRAKHQLPFSLLSDEDASVAKQYGVYKQKNLYGKVSWGIERSTFVIDPDGIIRKVYRKVRVLGHVEDVRSQVQQVRL</sequence>
<dbReference type="FunFam" id="3.40.30.10:FF:000007">
    <property type="entry name" value="Thioredoxin-dependent thiol peroxidase"/>
    <property type="match status" value="1"/>
</dbReference>
<evidence type="ECO:0000256" key="5">
    <source>
        <dbReference type="ARBA" id="ARBA00022862"/>
    </source>
</evidence>
<dbReference type="CDD" id="cd03017">
    <property type="entry name" value="PRX_BCP"/>
    <property type="match status" value="1"/>
</dbReference>
<evidence type="ECO:0000256" key="13">
    <source>
        <dbReference type="PIRSR" id="PIRSR000239-1"/>
    </source>
</evidence>
<dbReference type="Gene3D" id="3.40.30.10">
    <property type="entry name" value="Glutaredoxin"/>
    <property type="match status" value="1"/>
</dbReference>
<evidence type="ECO:0000256" key="4">
    <source>
        <dbReference type="ARBA" id="ARBA00022559"/>
    </source>
</evidence>
<dbReference type="GO" id="GO:0005737">
    <property type="term" value="C:cytoplasm"/>
    <property type="evidence" value="ECO:0007669"/>
    <property type="project" value="TreeGrafter"/>
</dbReference>
<reference evidence="15 16" key="1">
    <citation type="journal article" date="2014" name="BMC Genomics">
        <title>Comparison of environmental and isolate Sulfobacillus genomes reveals diverse carbon, sulfur, nitrogen, and hydrogen metabolisms.</title>
        <authorList>
            <person name="Justice N.B."/>
            <person name="Norman A."/>
            <person name="Brown C.T."/>
            <person name="Singh A."/>
            <person name="Thomas B.C."/>
            <person name="Banfield J.F."/>
        </authorList>
    </citation>
    <scope>NUCLEOTIDE SEQUENCE [LARGE SCALE GENOMIC DNA]</scope>
    <source>
        <strain evidence="15">AMDSBA3</strain>
    </source>
</reference>
<keyword evidence="8" id="KW-0676">Redox-active center</keyword>
<evidence type="ECO:0000256" key="9">
    <source>
        <dbReference type="ARBA" id="ARBA00032824"/>
    </source>
</evidence>
<evidence type="ECO:0000256" key="8">
    <source>
        <dbReference type="ARBA" id="ARBA00023284"/>
    </source>
</evidence>
<dbReference type="GO" id="GO:0008379">
    <property type="term" value="F:thioredoxin peroxidase activity"/>
    <property type="evidence" value="ECO:0007669"/>
    <property type="project" value="TreeGrafter"/>
</dbReference>
<dbReference type="GO" id="GO:0045454">
    <property type="term" value="P:cell redox homeostasis"/>
    <property type="evidence" value="ECO:0007669"/>
    <property type="project" value="TreeGrafter"/>
</dbReference>